<dbReference type="GO" id="GO:0005524">
    <property type="term" value="F:ATP binding"/>
    <property type="evidence" value="ECO:0007669"/>
    <property type="project" value="UniProtKB-KW"/>
</dbReference>
<dbReference type="Proteomes" id="UP000307087">
    <property type="component" value="Unassembled WGS sequence"/>
</dbReference>
<dbReference type="GO" id="GO:0016887">
    <property type="term" value="F:ATP hydrolysis activity"/>
    <property type="evidence" value="ECO:0007669"/>
    <property type="project" value="InterPro"/>
</dbReference>
<dbReference type="GO" id="GO:0015446">
    <property type="term" value="F:ATPase-coupled arsenite transmembrane transporter activity"/>
    <property type="evidence" value="ECO:0007669"/>
    <property type="project" value="UniProtKB-EC"/>
</dbReference>
<sequence length="404" mass="43097">MRIILFTGKGGVGKSSVAAGTAALAAASGQRTLVISTDAAHSLADAYGATPAGSAHAGAEPTEVAPALFLQQVDAQLRFEQSWADVQRYLLSVLDAAGMDPVAAGEMTVIPGAEEVLALLELRRQARSGEWDVIVVDCAPTAETLRLLALPEALGWYIERLLPIQRRLVKLLRPVLNRAAGVPMPSDDVFDAIGRLHAELDDVHELLSGPGATVRLVLTPEQVVLAEARRAFTSLCLFGYRVDGVVANRVFPAAADDPWRAGWVDAQATVLADVAQSFTGLPIYTSEYQPTEPVGVEALRSLATALYAGADPFVLPSGDGPFRVQRTEDGAEVRLSLPFVNRADVDLARNGDELVMTVGSYRRLLTLPVGLARMRVAGAKVVDGDLRIRFVEPLPVTTGAKEHR</sequence>
<dbReference type="CDD" id="cd02035">
    <property type="entry name" value="ArsA"/>
    <property type="match status" value="1"/>
</dbReference>
<dbReference type="InterPro" id="IPR025723">
    <property type="entry name" value="ArsA/GET3_ATPase-like"/>
</dbReference>
<evidence type="ECO:0000256" key="6">
    <source>
        <dbReference type="ARBA" id="ARBA00052296"/>
    </source>
</evidence>
<dbReference type="InterPro" id="IPR008978">
    <property type="entry name" value="HSP20-like_chaperone"/>
</dbReference>
<evidence type="ECO:0000313" key="12">
    <source>
        <dbReference type="Proteomes" id="UP000307087"/>
    </source>
</evidence>
<dbReference type="RefSeq" id="WP_136561226.1">
    <property type="nucleotide sequence ID" value="NZ_BAABLS010000002.1"/>
</dbReference>
<dbReference type="InterPro" id="IPR040612">
    <property type="entry name" value="ArsA_HSP20-like"/>
</dbReference>
<reference evidence="11 12" key="1">
    <citation type="journal article" date="2009" name="Int. J. Syst. Evol. Microbiol.">
        <title>Nocardioides caeni sp. nov., isolated from wastewater.</title>
        <authorList>
            <person name="Yoon J.H."/>
            <person name="Kang S.J."/>
            <person name="Park S."/>
            <person name="Kim W."/>
            <person name="Oh T.K."/>
        </authorList>
    </citation>
    <scope>NUCLEOTIDE SEQUENCE [LARGE SCALE GENOMIC DNA]</scope>
    <source>
        <strain evidence="11 12">DSM 23134</strain>
    </source>
</reference>
<proteinExistence type="inferred from homology"/>
<feature type="domain" description="ArsA/GET3 Anion-transporting ATPase-like" evidence="9">
    <location>
        <begin position="1"/>
        <end position="307"/>
    </location>
</feature>
<evidence type="ECO:0000259" key="10">
    <source>
        <dbReference type="Pfam" id="PF17886"/>
    </source>
</evidence>
<keyword evidence="5" id="KW-1278">Translocase</keyword>
<feature type="domain" description="ArsA HSP20-like" evidence="10">
    <location>
        <begin position="328"/>
        <end position="390"/>
    </location>
</feature>
<dbReference type="FunFam" id="3.40.50.300:FF:001801">
    <property type="entry name" value="Putative arsenical pump-driving ATPase"/>
    <property type="match status" value="1"/>
</dbReference>
<keyword evidence="2" id="KW-0547">Nucleotide-binding</keyword>
<evidence type="ECO:0000256" key="4">
    <source>
        <dbReference type="ARBA" id="ARBA00022849"/>
    </source>
</evidence>
<name>A0A4S8NQX1_9ACTN</name>
<protein>
    <recommendedName>
        <fullName evidence="8">arsenite-transporting ATPase</fullName>
        <ecNumber evidence="8">7.3.2.7</ecNumber>
    </recommendedName>
</protein>
<dbReference type="Pfam" id="PF02374">
    <property type="entry name" value="ArsA_ATPase"/>
    <property type="match status" value="1"/>
</dbReference>
<dbReference type="AlphaFoldDB" id="A0A4S8NQX1"/>
<evidence type="ECO:0000256" key="7">
    <source>
        <dbReference type="ARBA" id="ARBA00059736"/>
    </source>
</evidence>
<dbReference type="InterPro" id="IPR016300">
    <property type="entry name" value="ATPase_ArsA/GET3"/>
</dbReference>
<keyword evidence="4" id="KW-0059">Arsenical resistance</keyword>
<keyword evidence="3" id="KW-0067">ATP-binding</keyword>
<dbReference type="Gene3D" id="3.40.50.300">
    <property type="entry name" value="P-loop containing nucleotide triphosphate hydrolases"/>
    <property type="match status" value="1"/>
</dbReference>
<comment type="caution">
    <text evidence="11">The sequence shown here is derived from an EMBL/GenBank/DDBJ whole genome shotgun (WGS) entry which is preliminary data.</text>
</comment>
<dbReference type="Pfam" id="PF17886">
    <property type="entry name" value="ArsA_HSP20"/>
    <property type="match status" value="1"/>
</dbReference>
<dbReference type="InterPro" id="IPR027417">
    <property type="entry name" value="P-loop_NTPase"/>
</dbReference>
<evidence type="ECO:0000256" key="8">
    <source>
        <dbReference type="ARBA" id="ARBA00066752"/>
    </source>
</evidence>
<evidence type="ECO:0000313" key="11">
    <source>
        <dbReference type="EMBL" id="THV18512.1"/>
    </source>
</evidence>
<evidence type="ECO:0000256" key="3">
    <source>
        <dbReference type="ARBA" id="ARBA00022840"/>
    </source>
</evidence>
<evidence type="ECO:0000259" key="9">
    <source>
        <dbReference type="Pfam" id="PF02374"/>
    </source>
</evidence>
<dbReference type="PANTHER" id="PTHR10803">
    <property type="entry name" value="ARSENICAL PUMP-DRIVING ATPASE ARSENITE-TRANSLOCATING ATPASE"/>
    <property type="match status" value="1"/>
</dbReference>
<evidence type="ECO:0000256" key="2">
    <source>
        <dbReference type="ARBA" id="ARBA00022741"/>
    </source>
</evidence>
<accession>A0A4S8NQX1</accession>
<evidence type="ECO:0000256" key="1">
    <source>
        <dbReference type="ARBA" id="ARBA00011040"/>
    </source>
</evidence>
<evidence type="ECO:0000256" key="5">
    <source>
        <dbReference type="ARBA" id="ARBA00022967"/>
    </source>
</evidence>
<dbReference type="EC" id="7.3.2.7" evidence="8"/>
<organism evidence="11 12">
    <name type="scientific">Nocardioides caeni</name>
    <dbReference type="NCBI Taxonomy" id="574700"/>
    <lineage>
        <taxon>Bacteria</taxon>
        <taxon>Bacillati</taxon>
        <taxon>Actinomycetota</taxon>
        <taxon>Actinomycetes</taxon>
        <taxon>Propionibacteriales</taxon>
        <taxon>Nocardioidaceae</taxon>
        <taxon>Nocardioides</taxon>
    </lineage>
</organism>
<comment type="catalytic activity">
    <reaction evidence="6">
        <text>arsenite(in) + ATP + H2O = arsenite(out) + ADP + phosphate + H(+)</text>
        <dbReference type="Rhea" id="RHEA:11348"/>
        <dbReference type="ChEBI" id="CHEBI:15377"/>
        <dbReference type="ChEBI" id="CHEBI:15378"/>
        <dbReference type="ChEBI" id="CHEBI:29242"/>
        <dbReference type="ChEBI" id="CHEBI:30616"/>
        <dbReference type="ChEBI" id="CHEBI:43474"/>
        <dbReference type="ChEBI" id="CHEBI:456216"/>
        <dbReference type="EC" id="7.3.2.7"/>
    </reaction>
</comment>
<comment type="function">
    <text evidence="7">Anion-transporting ATPase. Catalyzes the extrusion of arsenite.</text>
</comment>
<dbReference type="PANTHER" id="PTHR10803:SF3">
    <property type="entry name" value="ATPASE GET3"/>
    <property type="match status" value="1"/>
</dbReference>
<dbReference type="Gene3D" id="2.60.40.790">
    <property type="match status" value="1"/>
</dbReference>
<dbReference type="EMBL" id="STGW01000001">
    <property type="protein sequence ID" value="THV18512.1"/>
    <property type="molecule type" value="Genomic_DNA"/>
</dbReference>
<keyword evidence="12" id="KW-1185">Reference proteome</keyword>
<comment type="similarity">
    <text evidence="1">Belongs to the arsA ATPase family.</text>
</comment>
<dbReference type="SUPFAM" id="SSF52540">
    <property type="entry name" value="P-loop containing nucleoside triphosphate hydrolases"/>
    <property type="match status" value="1"/>
</dbReference>
<dbReference type="NCBIfam" id="TIGR00345">
    <property type="entry name" value="GET3_arsA_TRC40"/>
    <property type="match status" value="1"/>
</dbReference>
<dbReference type="SUPFAM" id="SSF49764">
    <property type="entry name" value="HSP20-like chaperones"/>
    <property type="match status" value="1"/>
</dbReference>
<dbReference type="OrthoDB" id="9780677at2"/>
<gene>
    <name evidence="11" type="ORF">E9934_02530</name>
</gene>